<dbReference type="InterPro" id="IPR013525">
    <property type="entry name" value="ABC2_TM"/>
</dbReference>
<organism evidence="13 14">
    <name type="scientific">Angustibacter aerolatus</name>
    <dbReference type="NCBI Taxonomy" id="1162965"/>
    <lineage>
        <taxon>Bacteria</taxon>
        <taxon>Bacillati</taxon>
        <taxon>Actinomycetota</taxon>
        <taxon>Actinomycetes</taxon>
        <taxon>Kineosporiales</taxon>
        <taxon>Kineosporiaceae</taxon>
    </lineage>
</organism>
<dbReference type="Proteomes" id="UP001157017">
    <property type="component" value="Unassembled WGS sequence"/>
</dbReference>
<keyword evidence="4 11" id="KW-1003">Cell membrane</keyword>
<comment type="subcellular location">
    <subcellularLocation>
        <location evidence="1 11">Cell membrane</location>
        <topology evidence="1 11">Multi-pass membrane protein</topology>
    </subcellularLocation>
</comment>
<dbReference type="InterPro" id="IPR047817">
    <property type="entry name" value="ABC2_TM_bact-type"/>
</dbReference>
<evidence type="ECO:0000256" key="7">
    <source>
        <dbReference type="ARBA" id="ARBA00022903"/>
    </source>
</evidence>
<evidence type="ECO:0000256" key="4">
    <source>
        <dbReference type="ARBA" id="ARBA00022475"/>
    </source>
</evidence>
<feature type="transmembrane region" description="Helical" evidence="11">
    <location>
        <begin position="111"/>
        <end position="137"/>
    </location>
</feature>
<evidence type="ECO:0000256" key="8">
    <source>
        <dbReference type="ARBA" id="ARBA00022989"/>
    </source>
</evidence>
<comment type="similarity">
    <text evidence="2 11">Belongs to the ABC-2 integral membrane protein family.</text>
</comment>
<feature type="transmembrane region" description="Helical" evidence="11">
    <location>
        <begin position="75"/>
        <end position="99"/>
    </location>
</feature>
<accession>A0ABQ6JNI3</accession>
<evidence type="ECO:0000256" key="3">
    <source>
        <dbReference type="ARBA" id="ARBA00022448"/>
    </source>
</evidence>
<evidence type="ECO:0000313" key="13">
    <source>
        <dbReference type="EMBL" id="GMA88397.1"/>
    </source>
</evidence>
<keyword evidence="5" id="KW-0762">Sugar transport</keyword>
<feature type="transmembrane region" description="Helical" evidence="11">
    <location>
        <begin position="144"/>
        <end position="162"/>
    </location>
</feature>
<keyword evidence="7" id="KW-0972">Capsule biogenesis/degradation</keyword>
<keyword evidence="9 11" id="KW-0472">Membrane</keyword>
<dbReference type="PANTHER" id="PTHR30413">
    <property type="entry name" value="INNER MEMBRANE TRANSPORT PERMEASE"/>
    <property type="match status" value="1"/>
</dbReference>
<reference evidence="14" key="1">
    <citation type="journal article" date="2019" name="Int. J. Syst. Evol. Microbiol.">
        <title>The Global Catalogue of Microorganisms (GCM) 10K type strain sequencing project: providing services to taxonomists for standard genome sequencing and annotation.</title>
        <authorList>
            <consortium name="The Broad Institute Genomics Platform"/>
            <consortium name="The Broad Institute Genome Sequencing Center for Infectious Disease"/>
            <person name="Wu L."/>
            <person name="Ma J."/>
        </authorList>
    </citation>
    <scope>NUCLEOTIDE SEQUENCE [LARGE SCALE GENOMIC DNA]</scope>
    <source>
        <strain evidence="14">NBRC 108730</strain>
    </source>
</reference>
<feature type="transmembrane region" description="Helical" evidence="11">
    <location>
        <begin position="34"/>
        <end position="55"/>
    </location>
</feature>
<sequence>MWTVLDPLLMTLIYFFVFSVIFKRGQNSPESPYIVFLAFGQAAWGWFSGAVNDSAARWCRRRRLVRSTRLPREIWVLKVVGSKGIEYVLSLPVIVLFLVTSQTAPSWRHLLFFPLGLLIQSVLLVGLGLMLSAVTVLVTDLARVVRIVLRMLFYATPILYSIQSLDGRPNLQRLFDLNPMTGILDLYRASVYPDQMAGAGTVALSAGISVAILFLGAWVFRRLESPVLKEPVT</sequence>
<dbReference type="PANTHER" id="PTHR30413:SF10">
    <property type="entry name" value="CAPSULE POLYSACCHARIDE EXPORT INNER-MEMBRANE PROTEIN CTRC"/>
    <property type="match status" value="1"/>
</dbReference>
<evidence type="ECO:0000256" key="9">
    <source>
        <dbReference type="ARBA" id="ARBA00023136"/>
    </source>
</evidence>
<keyword evidence="10" id="KW-0046">Antibiotic resistance</keyword>
<dbReference type="Pfam" id="PF01061">
    <property type="entry name" value="ABC2_membrane"/>
    <property type="match status" value="1"/>
</dbReference>
<evidence type="ECO:0000313" key="14">
    <source>
        <dbReference type="Proteomes" id="UP001157017"/>
    </source>
</evidence>
<evidence type="ECO:0000256" key="10">
    <source>
        <dbReference type="ARBA" id="ARBA00023251"/>
    </source>
</evidence>
<dbReference type="InterPro" id="IPR000412">
    <property type="entry name" value="ABC_2_transport"/>
</dbReference>
<feature type="transmembrane region" description="Helical" evidence="11">
    <location>
        <begin position="196"/>
        <end position="220"/>
    </location>
</feature>
<evidence type="ECO:0000256" key="2">
    <source>
        <dbReference type="ARBA" id="ARBA00007783"/>
    </source>
</evidence>
<evidence type="ECO:0000256" key="5">
    <source>
        <dbReference type="ARBA" id="ARBA00022597"/>
    </source>
</evidence>
<protein>
    <recommendedName>
        <fullName evidence="11">Transport permease protein</fullName>
    </recommendedName>
</protein>
<feature type="domain" description="ABC transmembrane type-2" evidence="12">
    <location>
        <begin position="2"/>
        <end position="223"/>
    </location>
</feature>
<proteinExistence type="inferred from homology"/>
<evidence type="ECO:0000259" key="12">
    <source>
        <dbReference type="PROSITE" id="PS51012"/>
    </source>
</evidence>
<dbReference type="PRINTS" id="PR00164">
    <property type="entry name" value="ABC2TRNSPORT"/>
</dbReference>
<dbReference type="PROSITE" id="PS51012">
    <property type="entry name" value="ABC_TM2"/>
    <property type="match status" value="1"/>
</dbReference>
<dbReference type="EMBL" id="BSUZ01000001">
    <property type="protein sequence ID" value="GMA88397.1"/>
    <property type="molecule type" value="Genomic_DNA"/>
</dbReference>
<evidence type="ECO:0000256" key="6">
    <source>
        <dbReference type="ARBA" id="ARBA00022692"/>
    </source>
</evidence>
<keyword evidence="14" id="KW-1185">Reference proteome</keyword>
<comment type="caution">
    <text evidence="13">The sequence shown here is derived from an EMBL/GenBank/DDBJ whole genome shotgun (WGS) entry which is preliminary data.</text>
</comment>
<keyword evidence="8 11" id="KW-1133">Transmembrane helix</keyword>
<keyword evidence="6 11" id="KW-0812">Transmembrane</keyword>
<name>A0ABQ6JNI3_9ACTN</name>
<evidence type="ECO:0000256" key="1">
    <source>
        <dbReference type="ARBA" id="ARBA00004651"/>
    </source>
</evidence>
<feature type="transmembrane region" description="Helical" evidence="11">
    <location>
        <begin position="7"/>
        <end position="22"/>
    </location>
</feature>
<evidence type="ECO:0000256" key="11">
    <source>
        <dbReference type="RuleBase" id="RU361157"/>
    </source>
</evidence>
<gene>
    <name evidence="13" type="ORF">GCM10025868_36470</name>
</gene>
<keyword evidence="3 11" id="KW-0813">Transport</keyword>